<dbReference type="EMBL" id="GDQN01003566">
    <property type="protein sequence ID" value="JAT87488.1"/>
    <property type="molecule type" value="Transcribed_RNA"/>
</dbReference>
<dbReference type="GO" id="GO:0005759">
    <property type="term" value="C:mitochondrial matrix"/>
    <property type="evidence" value="ECO:0007669"/>
    <property type="project" value="UniProtKB-SubCell"/>
</dbReference>
<dbReference type="EMBL" id="GDQN01001091">
    <property type="protein sequence ID" value="JAT89963.1"/>
    <property type="molecule type" value="Transcribed_RNA"/>
</dbReference>
<accession>A0A1E1WSD8</accession>
<dbReference type="PANTHER" id="PTHR46749">
    <property type="entry name" value="COMPLEX III ASSEMBLY FACTOR LYRM7"/>
    <property type="match status" value="1"/>
</dbReference>
<organism evidence="6">
    <name type="scientific">Pectinophora gossypiella</name>
    <name type="common">Cotton pink bollworm</name>
    <name type="synonym">Depressaria gossypiella</name>
    <dbReference type="NCBI Taxonomy" id="13191"/>
    <lineage>
        <taxon>Eukaryota</taxon>
        <taxon>Metazoa</taxon>
        <taxon>Ecdysozoa</taxon>
        <taxon>Arthropoda</taxon>
        <taxon>Hexapoda</taxon>
        <taxon>Insecta</taxon>
        <taxon>Pterygota</taxon>
        <taxon>Neoptera</taxon>
        <taxon>Endopterygota</taxon>
        <taxon>Lepidoptera</taxon>
        <taxon>Glossata</taxon>
        <taxon>Ditrysia</taxon>
        <taxon>Gelechioidea</taxon>
        <taxon>Gelechiidae</taxon>
        <taxon>Apatetrinae</taxon>
        <taxon>Pectinophora</taxon>
    </lineage>
</organism>
<reference evidence="6" key="1">
    <citation type="submission" date="2015-09" db="EMBL/GenBank/DDBJ databases">
        <title>De novo assembly of Pectinophora gossypiella (Pink Bollworm) gut transcriptome.</title>
        <authorList>
            <person name="Tassone E.E."/>
        </authorList>
    </citation>
    <scope>NUCLEOTIDE SEQUENCE</scope>
</reference>
<evidence type="ECO:0000256" key="2">
    <source>
        <dbReference type="ARBA" id="ARBA00009508"/>
    </source>
</evidence>
<dbReference type="InterPro" id="IPR045298">
    <property type="entry name" value="Complex1_LYR_LYRM7"/>
</dbReference>
<dbReference type="PANTHER" id="PTHR46749:SF1">
    <property type="entry name" value="COMPLEX III ASSEMBLY FACTOR LYRM7"/>
    <property type="match status" value="1"/>
</dbReference>
<dbReference type="AlphaFoldDB" id="A0A1E1WSD8"/>
<comment type="similarity">
    <text evidence="2">Belongs to the complex I LYR family.</text>
</comment>
<evidence type="ECO:0000313" key="6">
    <source>
        <dbReference type="EMBL" id="JAT89963.1"/>
    </source>
</evidence>
<evidence type="ECO:0000313" key="5">
    <source>
        <dbReference type="EMBL" id="JAT87488.1"/>
    </source>
</evidence>
<dbReference type="GO" id="GO:0034551">
    <property type="term" value="P:mitochondrial respiratory chain complex III assembly"/>
    <property type="evidence" value="ECO:0007669"/>
    <property type="project" value="InterPro"/>
</dbReference>
<name>A0A1E1WSD8_PECGO</name>
<evidence type="ECO:0000256" key="1">
    <source>
        <dbReference type="ARBA" id="ARBA00004305"/>
    </source>
</evidence>
<dbReference type="InterPro" id="IPR050435">
    <property type="entry name" value="MZM1/LYRM7"/>
</dbReference>
<dbReference type="GO" id="GO:0044183">
    <property type="term" value="F:protein folding chaperone"/>
    <property type="evidence" value="ECO:0007669"/>
    <property type="project" value="TreeGrafter"/>
</dbReference>
<sequence>MSNLRHLVMQSFKKIHRTRLKVFKGDIKALTAARHKINEEYKKNKHVSDAGSIQAMIEFSEGVERELRTCVIQARELKPGVFEAKITQDTVKLDNIPYNDAAVIEEGADAGPARPCCQEQPQNK</sequence>
<proteinExistence type="inferred from homology"/>
<keyword evidence="3" id="KW-0496">Mitochondrion</keyword>
<evidence type="ECO:0000256" key="3">
    <source>
        <dbReference type="ARBA" id="ARBA00023128"/>
    </source>
</evidence>
<dbReference type="CDD" id="cd20267">
    <property type="entry name" value="Complex1_LYR_LYRM7"/>
    <property type="match status" value="1"/>
</dbReference>
<evidence type="ECO:0008006" key="7">
    <source>
        <dbReference type="Google" id="ProtNLM"/>
    </source>
</evidence>
<comment type="subcellular location">
    <subcellularLocation>
        <location evidence="1">Mitochondrion matrix</location>
    </subcellularLocation>
</comment>
<protein>
    <recommendedName>
        <fullName evidence="7">Complex III assembly factor LYRM7</fullName>
    </recommendedName>
</protein>
<evidence type="ECO:0000256" key="4">
    <source>
        <dbReference type="ARBA" id="ARBA00023186"/>
    </source>
</evidence>
<dbReference type="OrthoDB" id="529194at2759"/>
<keyword evidence="4" id="KW-0143">Chaperone</keyword>
<gene>
    <name evidence="5" type="ORF">g.13498</name>
    <name evidence="6" type="ORF">g.13500</name>
</gene>